<dbReference type="GO" id="GO:0009617">
    <property type="term" value="P:response to bacterium"/>
    <property type="evidence" value="ECO:0007669"/>
    <property type="project" value="Ensembl"/>
</dbReference>
<protein>
    <submittedName>
        <fullName evidence="3">Ubiquitin specific peptidase 18</fullName>
    </submittedName>
</protein>
<dbReference type="Pfam" id="PF00443">
    <property type="entry name" value="UCH"/>
    <property type="match status" value="1"/>
</dbReference>
<reference evidence="3 4" key="1">
    <citation type="submission" date="2009-12" db="EMBL/GenBank/DDBJ databases">
        <title>The Genome Sequence of Anolis carolinensis (Green Anole Lizard).</title>
        <authorList>
            <consortium name="The Genome Sequencing Platform"/>
            <person name="Di Palma F."/>
            <person name="Alfoldi J."/>
            <person name="Heiman D."/>
            <person name="Young S."/>
            <person name="Grabherr M."/>
            <person name="Johnson J."/>
            <person name="Lander E.S."/>
            <person name="Lindblad-Toh K."/>
        </authorList>
    </citation>
    <scope>NUCLEOTIDE SEQUENCE [LARGE SCALE GENOMIC DNA]</scope>
    <source>
        <strain evidence="3 4">JBL SC #1</strain>
    </source>
</reference>
<accession>A0A803TIJ9</accession>
<dbReference type="InterPro" id="IPR050164">
    <property type="entry name" value="Peptidase_C19"/>
</dbReference>
<name>A0A803TIJ9_ANOCA</name>
<dbReference type="CDD" id="cd02257">
    <property type="entry name" value="Peptidase_C19"/>
    <property type="match status" value="1"/>
</dbReference>
<dbReference type="GO" id="GO:0060090">
    <property type="term" value="F:molecular adaptor activity"/>
    <property type="evidence" value="ECO:0007669"/>
    <property type="project" value="Ensembl"/>
</dbReference>
<dbReference type="InterPro" id="IPR018200">
    <property type="entry name" value="USP_CS"/>
</dbReference>
<dbReference type="PANTHER" id="PTHR24006:SF796">
    <property type="entry name" value="UBL CARBOXYL-TERMINAL HYDROLASE 18-RELATED"/>
    <property type="match status" value="1"/>
</dbReference>
<dbReference type="AlphaFoldDB" id="A0A803TIJ9"/>
<dbReference type="GO" id="GO:0050727">
    <property type="term" value="P:regulation of inflammatory response"/>
    <property type="evidence" value="ECO:0007669"/>
    <property type="project" value="Ensembl"/>
</dbReference>
<proteinExistence type="predicted"/>
<reference evidence="3" key="3">
    <citation type="submission" date="2025-09" db="UniProtKB">
        <authorList>
            <consortium name="Ensembl"/>
        </authorList>
    </citation>
    <scope>IDENTIFICATION</scope>
</reference>
<dbReference type="InterPro" id="IPR038765">
    <property type="entry name" value="Papain-like_cys_pep_sf"/>
</dbReference>
<evidence type="ECO:0000259" key="2">
    <source>
        <dbReference type="PROSITE" id="PS50235"/>
    </source>
</evidence>
<dbReference type="GO" id="GO:0005829">
    <property type="term" value="C:cytosol"/>
    <property type="evidence" value="ECO:0000318"/>
    <property type="project" value="GO_Central"/>
</dbReference>
<keyword evidence="4" id="KW-1185">Reference proteome</keyword>
<sequence length="410" mass="46780">MCVVQNIIACGRGLVKENCPWAAEVGKEAGEEEAEALWKRSWLSFTFQSETGFSGKSKLIAGCSVLPSKERRPAVKKGADRAGIGGFPAARVDAKPSGVGTRQREGFSPPSPTSPIKVPFDVDEQKASVPYQMLLLLEQMQQSKQKSVHPMNLVQCLSKHDVKLFVLYDAAELFLILWNLIKDQITSTDLAERLTHQYTIRLKEHLTCQECSYETKKDSNLIMLPLHLSDSDSHAFKKLEDALHYFFASEQMMEESTFCCEQCNRKAPRLRGVKVTYLPQTLTLHLKRFTSNERHRTRKIYNSLSFPQSLDFSQILTPEQYCPDIQEKDDGLYDLFAVVPHSGSADFGHYCAYVWSLTEHKWYCFNDSSVCQVFWDDIKCTYGRASLRWGETAYLLVYMKKNCKALWSDL</sequence>
<dbReference type="Proteomes" id="UP000001646">
    <property type="component" value="Chromosome 5"/>
</dbReference>
<dbReference type="GO" id="GO:0060339">
    <property type="term" value="P:negative regulation of type I interferon-mediated signaling pathway"/>
    <property type="evidence" value="ECO:0007669"/>
    <property type="project" value="Ensembl"/>
</dbReference>
<reference evidence="3" key="2">
    <citation type="submission" date="2025-08" db="UniProtKB">
        <authorList>
            <consortium name="Ensembl"/>
        </authorList>
    </citation>
    <scope>IDENTIFICATION</scope>
</reference>
<dbReference type="SUPFAM" id="SSF54001">
    <property type="entry name" value="Cysteine proteinases"/>
    <property type="match status" value="1"/>
</dbReference>
<dbReference type="InterPro" id="IPR028889">
    <property type="entry name" value="USP"/>
</dbReference>
<feature type="domain" description="USP" evidence="2">
    <location>
        <begin position="99"/>
        <end position="401"/>
    </location>
</feature>
<dbReference type="InParanoid" id="A0A803TIJ9"/>
<organism evidence="3 4">
    <name type="scientific">Anolis carolinensis</name>
    <name type="common">Green anole</name>
    <name type="synonym">American chameleon</name>
    <dbReference type="NCBI Taxonomy" id="28377"/>
    <lineage>
        <taxon>Eukaryota</taxon>
        <taxon>Metazoa</taxon>
        <taxon>Chordata</taxon>
        <taxon>Craniata</taxon>
        <taxon>Vertebrata</taxon>
        <taxon>Euteleostomi</taxon>
        <taxon>Lepidosauria</taxon>
        <taxon>Squamata</taxon>
        <taxon>Bifurcata</taxon>
        <taxon>Unidentata</taxon>
        <taxon>Episquamata</taxon>
        <taxon>Toxicofera</taxon>
        <taxon>Iguania</taxon>
        <taxon>Dactyloidae</taxon>
        <taxon>Anolis</taxon>
    </lineage>
</organism>
<dbReference type="GO" id="GO:0016579">
    <property type="term" value="P:protein deubiquitination"/>
    <property type="evidence" value="ECO:0007669"/>
    <property type="project" value="InterPro"/>
</dbReference>
<dbReference type="PROSITE" id="PS00973">
    <property type="entry name" value="USP_2"/>
    <property type="match status" value="1"/>
</dbReference>
<dbReference type="GO" id="GO:0035634">
    <property type="term" value="P:response to stilbenoid"/>
    <property type="evidence" value="ECO:0007669"/>
    <property type="project" value="Ensembl"/>
</dbReference>
<feature type="region of interest" description="Disordered" evidence="1">
    <location>
        <begin position="94"/>
        <end position="118"/>
    </location>
</feature>
<dbReference type="PROSITE" id="PS50235">
    <property type="entry name" value="USP_3"/>
    <property type="match status" value="1"/>
</dbReference>
<dbReference type="GeneTree" id="ENSGT00940000161720"/>
<dbReference type="Ensembl" id="ENSACAT00000043292.1">
    <property type="protein sequence ID" value="ENSACAP00000035039.1"/>
    <property type="gene ID" value="ENSACAG00000012304.4"/>
</dbReference>
<dbReference type="GO" id="GO:0019785">
    <property type="term" value="F:ISG15-specific peptidase activity"/>
    <property type="evidence" value="ECO:0007669"/>
    <property type="project" value="Ensembl"/>
</dbReference>
<dbReference type="Bgee" id="ENSACAG00000012304">
    <property type="expression patterns" value="Expressed in kidney and 7 other cell types or tissues"/>
</dbReference>
<dbReference type="GO" id="GO:0005634">
    <property type="term" value="C:nucleus"/>
    <property type="evidence" value="ECO:0000318"/>
    <property type="project" value="GO_Central"/>
</dbReference>
<dbReference type="PANTHER" id="PTHR24006">
    <property type="entry name" value="UBIQUITIN CARBOXYL-TERMINAL HYDROLASE"/>
    <property type="match status" value="1"/>
</dbReference>
<dbReference type="GO" id="GO:0031647">
    <property type="term" value="P:regulation of protein stability"/>
    <property type="evidence" value="ECO:0000318"/>
    <property type="project" value="GO_Central"/>
</dbReference>
<evidence type="ECO:0000256" key="1">
    <source>
        <dbReference type="SAM" id="MobiDB-lite"/>
    </source>
</evidence>
<dbReference type="InterPro" id="IPR001394">
    <property type="entry name" value="Peptidase_C19_UCH"/>
</dbReference>
<evidence type="ECO:0000313" key="3">
    <source>
        <dbReference type="Ensembl" id="ENSACAP00000035039.1"/>
    </source>
</evidence>
<gene>
    <name evidence="3" type="primary">USP18</name>
</gene>
<evidence type="ECO:0000313" key="4">
    <source>
        <dbReference type="Proteomes" id="UP000001646"/>
    </source>
</evidence>
<dbReference type="GO" id="GO:0004843">
    <property type="term" value="F:cysteine-type deubiquitinase activity"/>
    <property type="evidence" value="ECO:0000318"/>
    <property type="project" value="GO_Central"/>
</dbReference>
<dbReference type="Gene3D" id="3.90.70.10">
    <property type="entry name" value="Cysteine proteinases"/>
    <property type="match status" value="1"/>
</dbReference>
<dbReference type="GO" id="GO:0140374">
    <property type="term" value="P:antiviral innate immune response"/>
    <property type="evidence" value="ECO:0007669"/>
    <property type="project" value="Ensembl"/>
</dbReference>